<feature type="compositionally biased region" description="Basic and acidic residues" evidence="1">
    <location>
        <begin position="36"/>
        <end position="47"/>
    </location>
</feature>
<evidence type="ECO:0000256" key="1">
    <source>
        <dbReference type="SAM" id="MobiDB-lite"/>
    </source>
</evidence>
<proteinExistence type="predicted"/>
<reference evidence="2 3" key="1">
    <citation type="journal article" date="2023" name="bioRxiv">
        <title>High-quality genome assemblies of four members of thePodospora anserinaspecies complex.</title>
        <authorList>
            <person name="Ament-Velasquez S.L."/>
            <person name="Vogan A.A."/>
            <person name="Wallerman O."/>
            <person name="Hartmann F."/>
            <person name="Gautier V."/>
            <person name="Silar P."/>
            <person name="Giraud T."/>
            <person name="Johannesson H."/>
        </authorList>
    </citation>
    <scope>NUCLEOTIDE SEQUENCE [LARGE SCALE GENOMIC DNA]</scope>
    <source>
        <strain evidence="2 3">CBS 124.78</strain>
    </source>
</reference>
<dbReference type="Proteomes" id="UP001323617">
    <property type="component" value="Unassembled WGS sequence"/>
</dbReference>
<feature type="region of interest" description="Disordered" evidence="1">
    <location>
        <begin position="20"/>
        <end position="54"/>
    </location>
</feature>
<dbReference type="RefSeq" id="XP_062795791.1">
    <property type="nucleotide sequence ID" value="XM_062941148.1"/>
</dbReference>
<sequence>MPPLLQDSLEQGVSRLSHLLNGSHPRQELNPQGPQPRDRTSVDDGLMRTHNRRHRNTIQILFHWRRRHHCHR</sequence>
<name>A0ABR0HIV5_9PEZI</name>
<gene>
    <name evidence="2" type="ORF">QC764_0109630</name>
</gene>
<dbReference type="GeneID" id="87961954"/>
<organism evidence="2 3">
    <name type="scientific">Podospora pseudoanserina</name>
    <dbReference type="NCBI Taxonomy" id="2609844"/>
    <lineage>
        <taxon>Eukaryota</taxon>
        <taxon>Fungi</taxon>
        <taxon>Dikarya</taxon>
        <taxon>Ascomycota</taxon>
        <taxon>Pezizomycotina</taxon>
        <taxon>Sordariomycetes</taxon>
        <taxon>Sordariomycetidae</taxon>
        <taxon>Sordariales</taxon>
        <taxon>Podosporaceae</taxon>
        <taxon>Podospora</taxon>
    </lineage>
</organism>
<comment type="caution">
    <text evidence="2">The sequence shown here is derived from an EMBL/GenBank/DDBJ whole genome shotgun (WGS) entry which is preliminary data.</text>
</comment>
<evidence type="ECO:0000313" key="3">
    <source>
        <dbReference type="Proteomes" id="UP001323617"/>
    </source>
</evidence>
<dbReference type="EMBL" id="JAFFHC010000008">
    <property type="protein sequence ID" value="KAK4667776.1"/>
    <property type="molecule type" value="Genomic_DNA"/>
</dbReference>
<protein>
    <submittedName>
        <fullName evidence="2">Uncharacterized protein</fullName>
    </submittedName>
</protein>
<keyword evidence="3" id="KW-1185">Reference proteome</keyword>
<accession>A0ABR0HIV5</accession>
<evidence type="ECO:0000313" key="2">
    <source>
        <dbReference type="EMBL" id="KAK4667776.1"/>
    </source>
</evidence>